<dbReference type="Proteomes" id="UP000178912">
    <property type="component" value="Unassembled WGS sequence"/>
</dbReference>
<keyword evidence="1" id="KW-0732">Signal</keyword>
<dbReference type="AlphaFoldDB" id="A0A1E1JY54"/>
<evidence type="ECO:0000313" key="2">
    <source>
        <dbReference type="EMBL" id="CZS89184.1"/>
    </source>
</evidence>
<sequence>MVSVLLFLSGNLFLILVSRVIELGNRDSHTSETEIVYLAENNNSLP</sequence>
<accession>A0A1E1JY54</accession>
<protein>
    <submittedName>
        <fullName evidence="2">Uncharacterized protein</fullName>
    </submittedName>
</protein>
<evidence type="ECO:0000256" key="1">
    <source>
        <dbReference type="SAM" id="SignalP"/>
    </source>
</evidence>
<name>A0A1E1JY54_9HELO</name>
<feature type="chain" id="PRO_5009445393" evidence="1">
    <location>
        <begin position="19"/>
        <end position="46"/>
    </location>
</feature>
<gene>
    <name evidence="2" type="ORF">RAG0_00608</name>
</gene>
<evidence type="ECO:0000313" key="3">
    <source>
        <dbReference type="Proteomes" id="UP000178912"/>
    </source>
</evidence>
<dbReference type="EMBL" id="FJUX01000002">
    <property type="protein sequence ID" value="CZS89184.1"/>
    <property type="molecule type" value="Genomic_DNA"/>
</dbReference>
<keyword evidence="3" id="KW-1185">Reference proteome</keyword>
<organism evidence="2 3">
    <name type="scientific">Rhynchosporium agropyri</name>
    <dbReference type="NCBI Taxonomy" id="914238"/>
    <lineage>
        <taxon>Eukaryota</taxon>
        <taxon>Fungi</taxon>
        <taxon>Dikarya</taxon>
        <taxon>Ascomycota</taxon>
        <taxon>Pezizomycotina</taxon>
        <taxon>Leotiomycetes</taxon>
        <taxon>Helotiales</taxon>
        <taxon>Ploettnerulaceae</taxon>
        <taxon>Rhynchosporium</taxon>
    </lineage>
</organism>
<reference evidence="3" key="1">
    <citation type="submission" date="2016-03" db="EMBL/GenBank/DDBJ databases">
        <authorList>
            <person name="Guldener U."/>
        </authorList>
    </citation>
    <scope>NUCLEOTIDE SEQUENCE [LARGE SCALE GENOMIC DNA]</scope>
    <source>
        <strain evidence="3">04CH-RAC-A.6.1</strain>
    </source>
</reference>
<proteinExistence type="predicted"/>
<feature type="signal peptide" evidence="1">
    <location>
        <begin position="1"/>
        <end position="18"/>
    </location>
</feature>